<keyword evidence="1" id="KW-1133">Transmembrane helix</keyword>
<keyword evidence="3" id="KW-1185">Reference proteome</keyword>
<evidence type="ECO:0000313" key="3">
    <source>
        <dbReference type="Proteomes" id="UP000253868"/>
    </source>
</evidence>
<protein>
    <submittedName>
        <fullName evidence="2">Uncharacterized protein</fullName>
    </submittedName>
</protein>
<dbReference type="KEGG" id="spad:DVK44_03855"/>
<evidence type="ECO:0000313" key="2">
    <source>
        <dbReference type="EMBL" id="AXG76958.1"/>
    </source>
</evidence>
<proteinExistence type="predicted"/>
<dbReference type="OrthoDB" id="9939559at2"/>
<evidence type="ECO:0000256" key="1">
    <source>
        <dbReference type="SAM" id="Phobius"/>
    </source>
</evidence>
<dbReference type="AlphaFoldDB" id="A0A345HJT4"/>
<name>A0A345HJT4_9ACTN</name>
<reference evidence="3" key="1">
    <citation type="submission" date="2018-07" db="EMBL/GenBank/DDBJ databases">
        <authorList>
            <person name="Zhao J."/>
        </authorList>
    </citation>
    <scope>NUCLEOTIDE SEQUENCE [LARGE SCALE GENOMIC DNA]</scope>
    <source>
        <strain evidence="3">GSSD-12</strain>
    </source>
</reference>
<gene>
    <name evidence="2" type="ORF">DVK44_03855</name>
</gene>
<dbReference type="EMBL" id="CP031194">
    <property type="protein sequence ID" value="AXG76958.1"/>
    <property type="molecule type" value="Genomic_DNA"/>
</dbReference>
<organism evidence="2 3">
    <name type="scientific">Streptomyces paludis</name>
    <dbReference type="NCBI Taxonomy" id="2282738"/>
    <lineage>
        <taxon>Bacteria</taxon>
        <taxon>Bacillati</taxon>
        <taxon>Actinomycetota</taxon>
        <taxon>Actinomycetes</taxon>
        <taxon>Kitasatosporales</taxon>
        <taxon>Streptomycetaceae</taxon>
        <taxon>Streptomyces</taxon>
    </lineage>
</organism>
<keyword evidence="1" id="KW-0812">Transmembrane</keyword>
<feature type="transmembrane region" description="Helical" evidence="1">
    <location>
        <begin position="12"/>
        <end position="31"/>
    </location>
</feature>
<dbReference type="Proteomes" id="UP000253868">
    <property type="component" value="Chromosome"/>
</dbReference>
<feature type="transmembrane region" description="Helical" evidence="1">
    <location>
        <begin position="37"/>
        <end position="58"/>
    </location>
</feature>
<accession>A0A345HJT4</accession>
<keyword evidence="1" id="KW-0472">Membrane</keyword>
<sequence length="62" mass="6491">MAAHREVGADMTRIWTVLAVLFAALAVGSVASKESGAPIGVGDLAVTALLACFAWACWKCRR</sequence>